<dbReference type="EC" id="2.7.13.3" evidence="2"/>
<organism evidence="14 15">
    <name type="scientific">Luteimonas viscosa</name>
    <dbReference type="NCBI Taxonomy" id="1132694"/>
    <lineage>
        <taxon>Bacteria</taxon>
        <taxon>Pseudomonadati</taxon>
        <taxon>Pseudomonadota</taxon>
        <taxon>Gammaproteobacteria</taxon>
        <taxon>Lysobacterales</taxon>
        <taxon>Lysobacteraceae</taxon>
        <taxon>Luteimonas</taxon>
    </lineage>
</organism>
<keyword evidence="8" id="KW-0902">Two-component regulatory system</keyword>
<accession>A0A5D4XMN6</accession>
<evidence type="ECO:0000256" key="6">
    <source>
        <dbReference type="ARBA" id="ARBA00022777"/>
    </source>
</evidence>
<dbReference type="PROSITE" id="PS50113">
    <property type="entry name" value="PAC"/>
    <property type="match status" value="1"/>
</dbReference>
<feature type="transmembrane region" description="Helical" evidence="10">
    <location>
        <begin position="6"/>
        <end position="27"/>
    </location>
</feature>
<evidence type="ECO:0000256" key="5">
    <source>
        <dbReference type="ARBA" id="ARBA00022741"/>
    </source>
</evidence>
<evidence type="ECO:0000256" key="2">
    <source>
        <dbReference type="ARBA" id="ARBA00012438"/>
    </source>
</evidence>
<proteinExistence type="predicted"/>
<keyword evidence="7" id="KW-0067">ATP-binding</keyword>
<dbReference type="SMART" id="SM00387">
    <property type="entry name" value="HATPase_c"/>
    <property type="match status" value="1"/>
</dbReference>
<evidence type="ECO:0000256" key="10">
    <source>
        <dbReference type="SAM" id="Phobius"/>
    </source>
</evidence>
<dbReference type="CDD" id="cd00130">
    <property type="entry name" value="PAS"/>
    <property type="match status" value="2"/>
</dbReference>
<reference evidence="14 15" key="1">
    <citation type="submission" date="2019-08" db="EMBL/GenBank/DDBJ databases">
        <title>Luteimonas viscosus sp. nov., isolated from soil of a sunflower field.</title>
        <authorList>
            <person name="Jianli Z."/>
            <person name="Ying Z."/>
        </authorList>
    </citation>
    <scope>NUCLEOTIDE SEQUENCE [LARGE SCALE GENOMIC DNA]</scope>
    <source>
        <strain evidence="14 15">XBU10</strain>
    </source>
</reference>
<feature type="transmembrane region" description="Helical" evidence="10">
    <location>
        <begin position="34"/>
        <end position="55"/>
    </location>
</feature>
<comment type="caution">
    <text evidence="14">The sequence shown here is derived from an EMBL/GenBank/DDBJ whole genome shotgun (WGS) entry which is preliminary data.</text>
</comment>
<keyword evidence="10" id="KW-0472">Membrane</keyword>
<comment type="catalytic activity">
    <reaction evidence="1">
        <text>ATP + protein L-histidine = ADP + protein N-phospho-L-histidine.</text>
        <dbReference type="EC" id="2.7.13.3"/>
    </reaction>
</comment>
<dbReference type="InterPro" id="IPR036890">
    <property type="entry name" value="HATPase_C_sf"/>
</dbReference>
<evidence type="ECO:0000256" key="9">
    <source>
        <dbReference type="SAM" id="MobiDB-lite"/>
    </source>
</evidence>
<feature type="domain" description="Histidine kinase" evidence="11">
    <location>
        <begin position="522"/>
        <end position="736"/>
    </location>
</feature>
<keyword evidence="4" id="KW-0808">Transferase</keyword>
<feature type="domain" description="PAS" evidence="12">
    <location>
        <begin position="374"/>
        <end position="418"/>
    </location>
</feature>
<evidence type="ECO:0000259" key="11">
    <source>
        <dbReference type="PROSITE" id="PS50109"/>
    </source>
</evidence>
<dbReference type="InterPro" id="IPR036097">
    <property type="entry name" value="HisK_dim/P_sf"/>
</dbReference>
<dbReference type="InterPro" id="IPR003594">
    <property type="entry name" value="HATPase_dom"/>
</dbReference>
<dbReference type="InterPro" id="IPR035965">
    <property type="entry name" value="PAS-like_dom_sf"/>
</dbReference>
<dbReference type="InterPro" id="IPR000014">
    <property type="entry name" value="PAS"/>
</dbReference>
<dbReference type="PROSITE" id="PS50112">
    <property type="entry name" value="PAS"/>
    <property type="match status" value="1"/>
</dbReference>
<dbReference type="CDD" id="cd00082">
    <property type="entry name" value="HisKA"/>
    <property type="match status" value="1"/>
</dbReference>
<keyword evidence="15" id="KW-1185">Reference proteome</keyword>
<evidence type="ECO:0000256" key="3">
    <source>
        <dbReference type="ARBA" id="ARBA00022553"/>
    </source>
</evidence>
<dbReference type="PANTHER" id="PTHR43065:SF10">
    <property type="entry name" value="PEROXIDE STRESS-ACTIVATED HISTIDINE KINASE MAK3"/>
    <property type="match status" value="1"/>
</dbReference>
<dbReference type="SUPFAM" id="SSF55785">
    <property type="entry name" value="PYP-like sensor domain (PAS domain)"/>
    <property type="match status" value="2"/>
</dbReference>
<dbReference type="GO" id="GO:0005524">
    <property type="term" value="F:ATP binding"/>
    <property type="evidence" value="ECO:0007669"/>
    <property type="project" value="UniProtKB-KW"/>
</dbReference>
<keyword evidence="10" id="KW-1133">Transmembrane helix</keyword>
<dbReference type="PANTHER" id="PTHR43065">
    <property type="entry name" value="SENSOR HISTIDINE KINASE"/>
    <property type="match status" value="1"/>
</dbReference>
<dbReference type="SUPFAM" id="SSF47384">
    <property type="entry name" value="Homodimeric domain of signal transducing histidine kinase"/>
    <property type="match status" value="1"/>
</dbReference>
<dbReference type="RefSeq" id="WP_149102498.1">
    <property type="nucleotide sequence ID" value="NZ_VTFT01000001.1"/>
</dbReference>
<keyword evidence="6" id="KW-0418">Kinase</keyword>
<feature type="transmembrane region" description="Helical" evidence="10">
    <location>
        <begin position="67"/>
        <end position="88"/>
    </location>
</feature>
<dbReference type="PROSITE" id="PS50109">
    <property type="entry name" value="HIS_KIN"/>
    <property type="match status" value="1"/>
</dbReference>
<dbReference type="Proteomes" id="UP000324973">
    <property type="component" value="Unassembled WGS sequence"/>
</dbReference>
<feature type="transmembrane region" description="Helical" evidence="10">
    <location>
        <begin position="149"/>
        <end position="171"/>
    </location>
</feature>
<dbReference type="InterPro" id="IPR003661">
    <property type="entry name" value="HisK_dim/P_dom"/>
</dbReference>
<dbReference type="InterPro" id="IPR005467">
    <property type="entry name" value="His_kinase_dom"/>
</dbReference>
<gene>
    <name evidence="14" type="ORF">FZO89_06600</name>
</gene>
<dbReference type="OrthoDB" id="9772100at2"/>
<keyword evidence="3" id="KW-0597">Phosphoprotein</keyword>
<dbReference type="AlphaFoldDB" id="A0A5D4XMN6"/>
<feature type="transmembrane region" description="Helical" evidence="10">
    <location>
        <begin position="95"/>
        <end position="114"/>
    </location>
</feature>
<feature type="region of interest" description="Disordered" evidence="9">
    <location>
        <begin position="431"/>
        <end position="462"/>
    </location>
</feature>
<feature type="transmembrane region" description="Helical" evidence="10">
    <location>
        <begin position="183"/>
        <end position="203"/>
    </location>
</feature>
<dbReference type="EMBL" id="VTFT01000001">
    <property type="protein sequence ID" value="TYT25948.1"/>
    <property type="molecule type" value="Genomic_DNA"/>
</dbReference>
<dbReference type="Gene3D" id="3.30.565.10">
    <property type="entry name" value="Histidine kinase-like ATPase, C-terminal domain"/>
    <property type="match status" value="1"/>
</dbReference>
<dbReference type="Pfam" id="PF02518">
    <property type="entry name" value="HATPase_c"/>
    <property type="match status" value="1"/>
</dbReference>
<dbReference type="SUPFAM" id="SSF55874">
    <property type="entry name" value="ATPase domain of HSP90 chaperone/DNA topoisomerase II/histidine kinase"/>
    <property type="match status" value="1"/>
</dbReference>
<dbReference type="InterPro" id="IPR004358">
    <property type="entry name" value="Sig_transdc_His_kin-like_C"/>
</dbReference>
<feature type="domain" description="PAC" evidence="13">
    <location>
        <begin position="328"/>
        <end position="380"/>
    </location>
</feature>
<dbReference type="InterPro" id="IPR013655">
    <property type="entry name" value="PAS_fold_3"/>
</dbReference>
<dbReference type="InterPro" id="IPR000700">
    <property type="entry name" value="PAS-assoc_C"/>
</dbReference>
<evidence type="ECO:0000259" key="13">
    <source>
        <dbReference type="PROSITE" id="PS50113"/>
    </source>
</evidence>
<evidence type="ECO:0000256" key="7">
    <source>
        <dbReference type="ARBA" id="ARBA00022840"/>
    </source>
</evidence>
<evidence type="ECO:0000256" key="4">
    <source>
        <dbReference type="ARBA" id="ARBA00022679"/>
    </source>
</evidence>
<dbReference type="Pfam" id="PF13426">
    <property type="entry name" value="PAS_9"/>
    <property type="match status" value="1"/>
</dbReference>
<evidence type="ECO:0000313" key="14">
    <source>
        <dbReference type="EMBL" id="TYT25948.1"/>
    </source>
</evidence>
<protein>
    <recommendedName>
        <fullName evidence="2">histidine kinase</fullName>
        <ecNumber evidence="2">2.7.13.3</ecNumber>
    </recommendedName>
</protein>
<name>A0A5D4XMN6_9GAMM</name>
<dbReference type="Gene3D" id="1.10.287.130">
    <property type="match status" value="1"/>
</dbReference>
<evidence type="ECO:0000256" key="8">
    <source>
        <dbReference type="ARBA" id="ARBA00023012"/>
    </source>
</evidence>
<dbReference type="NCBIfam" id="TIGR00229">
    <property type="entry name" value="sensory_box"/>
    <property type="match status" value="2"/>
</dbReference>
<dbReference type="Pfam" id="PF08447">
    <property type="entry name" value="PAS_3"/>
    <property type="match status" value="1"/>
</dbReference>
<keyword evidence="10" id="KW-0812">Transmembrane</keyword>
<dbReference type="SMART" id="SM00091">
    <property type="entry name" value="PAS"/>
    <property type="match status" value="2"/>
</dbReference>
<dbReference type="PRINTS" id="PR00344">
    <property type="entry name" value="BCTRLSENSOR"/>
</dbReference>
<evidence type="ECO:0000259" key="12">
    <source>
        <dbReference type="PROSITE" id="PS50112"/>
    </source>
</evidence>
<evidence type="ECO:0000256" key="1">
    <source>
        <dbReference type="ARBA" id="ARBA00000085"/>
    </source>
</evidence>
<dbReference type="GO" id="GO:0000155">
    <property type="term" value="F:phosphorelay sensor kinase activity"/>
    <property type="evidence" value="ECO:0007669"/>
    <property type="project" value="InterPro"/>
</dbReference>
<dbReference type="Gene3D" id="3.30.450.20">
    <property type="entry name" value="PAS domain"/>
    <property type="match status" value="2"/>
</dbReference>
<dbReference type="Pfam" id="PF00512">
    <property type="entry name" value="HisKA"/>
    <property type="match status" value="1"/>
</dbReference>
<dbReference type="SMART" id="SM00388">
    <property type="entry name" value="HisKA"/>
    <property type="match status" value="1"/>
</dbReference>
<evidence type="ECO:0000313" key="15">
    <source>
        <dbReference type="Proteomes" id="UP000324973"/>
    </source>
</evidence>
<sequence>MNWIDWAWPMFGAACATLAAIHLVIWFKQKDQHANLAFALTAASVAALSGFELALMRAQDPARYEDILRWSHVSIAAIVLGIIAFVLLQFRAGSLWLAAAAAGTRLACLVANFTTGSSLNFNEVGRLSRFVLEGGQGVSIPGDVVVNPWMHLGTVNVLLLMAFVASAMRDIRSTGPAPGRRRGLLVCAAIIFFILFAGGWNWAVINGKLQGPLMFSPAFLVVLVFMGHELGTDLLRAGQLARGLSAAQVRLADTQRQVDMAVRAAGVGLWNWNVLAGEAWFSDACAPILGYRSGEAMDMTGFRARILSADRKQFDAVLEDARDRGGAFGGEFRIAHSHGKPRWISARGQVEFGADGSLLRVDGAIVDITPRKEAEDRFRVVVQTAPTAMLMFDPDGTIVLANSRAEVLFGFTSLELVGMRMRQILPDSSTVERGLQPGQSPGLGSVDTAMGSGHELSGRRKDGSGFPIQMVLNPVPMESILFTLAAITDLSEMRRFEHELAVQRDELAHLSRVALLAELSGSLAHELNQPLTAILSNAQAALRFLSRDPPDLEEVRDSLAGIVESDKRAGEVIRRLRALLRKDRAEFRRTDVNDVVRGVLKIVRSDLLNRNIETVLELEDDLPTVCGDVVQLQQVLLNLIVNASDAMAGVVPREITLRTGRSSQHQVLVSVCDAGHGIPEQDLERIFAPFVSTKRDGLGLGLAVCRTIITAHRGELWATNNDGRGATLSFCLPVDGEQAIWDQGPIT</sequence>
<keyword evidence="5" id="KW-0547">Nucleotide-binding</keyword>